<dbReference type="GO" id="GO:0003677">
    <property type="term" value="F:DNA binding"/>
    <property type="evidence" value="ECO:0007669"/>
    <property type="project" value="TreeGrafter"/>
</dbReference>
<dbReference type="PANTHER" id="PTHR31604">
    <property type="entry name" value="PROTEIN LATERAL ROOT PRIMORDIUM 1"/>
    <property type="match status" value="1"/>
</dbReference>
<gene>
    <name evidence="1" type="ORF">NYM_LOCUS2764</name>
</gene>
<dbReference type="GO" id="GO:0003700">
    <property type="term" value="F:DNA-binding transcription factor activity"/>
    <property type="evidence" value="ECO:0007669"/>
    <property type="project" value="InterPro"/>
</dbReference>
<dbReference type="GO" id="GO:0045893">
    <property type="term" value="P:positive regulation of DNA-templated transcription"/>
    <property type="evidence" value="ECO:0007669"/>
    <property type="project" value="TreeGrafter"/>
</dbReference>
<dbReference type="InterPro" id="IPR007818">
    <property type="entry name" value="SHI"/>
</dbReference>
<dbReference type="InterPro" id="IPR006511">
    <property type="entry name" value="SHI_C"/>
</dbReference>
<dbReference type="NCBIfam" id="TIGR01624">
    <property type="entry name" value="LRP1_Cterm"/>
    <property type="match status" value="1"/>
</dbReference>
<dbReference type="PANTHER" id="PTHR31604:SF30">
    <property type="entry name" value="PROTEIN LATERAL ROOT PRIMORDIUM 1"/>
    <property type="match status" value="1"/>
</dbReference>
<dbReference type="AlphaFoldDB" id="A0A5K0WHK7"/>
<organism evidence="1">
    <name type="scientific">Nymphaea colorata</name>
    <name type="common">pocket water lily</name>
    <dbReference type="NCBI Taxonomy" id="210225"/>
    <lineage>
        <taxon>Eukaryota</taxon>
        <taxon>Viridiplantae</taxon>
        <taxon>Streptophyta</taxon>
        <taxon>Embryophyta</taxon>
        <taxon>Tracheophyta</taxon>
        <taxon>Spermatophyta</taxon>
        <taxon>Magnoliopsida</taxon>
        <taxon>Nymphaeales</taxon>
        <taxon>Nymphaeaceae</taxon>
        <taxon>Nymphaea</taxon>
    </lineage>
</organism>
<dbReference type="Pfam" id="PF05142">
    <property type="entry name" value="DUF702"/>
    <property type="match status" value="1"/>
</dbReference>
<protein>
    <submittedName>
        <fullName evidence="1">Uncharacterized protein</fullName>
    </submittedName>
</protein>
<evidence type="ECO:0000313" key="1">
    <source>
        <dbReference type="EMBL" id="VVV51771.1"/>
    </source>
</evidence>
<reference evidence="1" key="1">
    <citation type="submission" date="2019-09" db="EMBL/GenBank/DDBJ databases">
        <authorList>
            <person name="Zhang L."/>
        </authorList>
    </citation>
    <scope>NUCLEOTIDE SEQUENCE</scope>
</reference>
<dbReference type="EMBL" id="LR721774">
    <property type="protein sequence ID" value="VVV51771.1"/>
    <property type="molecule type" value="Genomic_DNA"/>
</dbReference>
<accession>A0A5K0WHK7</accession>
<dbReference type="Gramene" id="NC1G0178550.1">
    <property type="protein sequence ID" value="NC1G0178550.1:cds"/>
    <property type="gene ID" value="NC1G0178550"/>
</dbReference>
<sequence>MDMGGSGLPGHVTAPAVFKCVRVTSIEDGDDEYAYQAAVKIGGRVFKGFLYDQGLDDSSSSSLPNLSELHLGDLAAGGGGGGSGKNANASSLSSILDASDAYAVAAAAAAAAAASSSGMLGGANYGNPMN</sequence>
<dbReference type="GO" id="GO:0005634">
    <property type="term" value="C:nucleus"/>
    <property type="evidence" value="ECO:0007669"/>
    <property type="project" value="TreeGrafter"/>
</dbReference>
<proteinExistence type="predicted"/>
<name>A0A5K0WHK7_9MAGN</name>